<dbReference type="AlphaFoldDB" id="A0A8R1IRX0"/>
<feature type="compositionally biased region" description="Polar residues" evidence="1">
    <location>
        <begin position="541"/>
        <end position="561"/>
    </location>
</feature>
<feature type="transmembrane region" description="Helical" evidence="2">
    <location>
        <begin position="864"/>
        <end position="888"/>
    </location>
</feature>
<dbReference type="CDD" id="cd02042">
    <property type="entry name" value="ParAB_family"/>
    <property type="match status" value="1"/>
</dbReference>
<name>A0A8R1IRX0_CAEJA</name>
<protein>
    <submittedName>
        <fullName evidence="4">ParB domain-containing protein</fullName>
    </submittedName>
</protein>
<dbReference type="InterPro" id="IPR027417">
    <property type="entry name" value="P-loop_NTPase"/>
</dbReference>
<feature type="region of interest" description="Disordered" evidence="1">
    <location>
        <begin position="1"/>
        <end position="39"/>
    </location>
</feature>
<feature type="domain" description="ParB-like N-terminal" evidence="3">
    <location>
        <begin position="335"/>
        <end position="429"/>
    </location>
</feature>
<dbReference type="InterPro" id="IPR037048">
    <property type="entry name" value="KorB_C_sf"/>
</dbReference>
<evidence type="ECO:0000313" key="4">
    <source>
        <dbReference type="EnsemblMetazoa" id="CJA37667b.1"/>
    </source>
</evidence>
<dbReference type="InterPro" id="IPR010575">
    <property type="entry name" value="KorB_C"/>
</dbReference>
<dbReference type="Gene3D" id="3.90.1530.30">
    <property type="match status" value="1"/>
</dbReference>
<feature type="region of interest" description="Disordered" evidence="1">
    <location>
        <begin position="78"/>
        <end position="97"/>
    </location>
</feature>
<dbReference type="InterPro" id="IPR008988">
    <property type="entry name" value="Transcriptional_repressor_C"/>
</dbReference>
<dbReference type="SUPFAM" id="SSF52540">
    <property type="entry name" value="P-loop containing nucleoside triphosphate hydrolases"/>
    <property type="match status" value="1"/>
</dbReference>
<dbReference type="InterPro" id="IPR036086">
    <property type="entry name" value="ParB/Sulfiredoxin_sf"/>
</dbReference>
<keyword evidence="2" id="KW-1133">Transmembrane helix</keyword>
<feature type="compositionally biased region" description="Polar residues" evidence="1">
    <location>
        <begin position="603"/>
        <end position="626"/>
    </location>
</feature>
<dbReference type="PANTHER" id="PTHR13696">
    <property type="entry name" value="P-LOOP CONTAINING NUCLEOSIDE TRIPHOSPHATE HYDROLASE"/>
    <property type="match status" value="1"/>
</dbReference>
<dbReference type="EnsemblMetazoa" id="CJA37667b.1">
    <property type="protein sequence ID" value="CJA37667b.1"/>
    <property type="gene ID" value="WBGene00213514"/>
</dbReference>
<dbReference type="SUPFAM" id="SSF109709">
    <property type="entry name" value="KorB DNA-binding domain-like"/>
    <property type="match status" value="1"/>
</dbReference>
<keyword evidence="2" id="KW-0812">Transmembrane</keyword>
<dbReference type="Gene3D" id="2.30.30.150">
    <property type="entry name" value="KorB, C-terminal domain"/>
    <property type="match status" value="1"/>
</dbReference>
<feature type="compositionally biased region" description="Basic and acidic residues" evidence="1">
    <location>
        <begin position="1"/>
        <end position="24"/>
    </location>
</feature>
<dbReference type="Gene3D" id="3.40.50.300">
    <property type="entry name" value="P-loop containing nucleotide triphosphate hydrolases"/>
    <property type="match status" value="1"/>
</dbReference>
<dbReference type="SUPFAM" id="SSF50037">
    <property type="entry name" value="C-terminal domain of transcriptional repressors"/>
    <property type="match status" value="1"/>
</dbReference>
<dbReference type="NCBIfam" id="TIGR00180">
    <property type="entry name" value="parB_part"/>
    <property type="match status" value="1"/>
</dbReference>
<reference evidence="5" key="1">
    <citation type="submission" date="2010-08" db="EMBL/GenBank/DDBJ databases">
        <authorList>
            <consortium name="Caenorhabditis japonica Sequencing Consortium"/>
            <person name="Wilson R.K."/>
        </authorList>
    </citation>
    <scope>NUCLEOTIDE SEQUENCE [LARGE SCALE GENOMIC DNA]</scope>
    <source>
        <strain evidence="5">DF5081</strain>
    </source>
</reference>
<dbReference type="SMART" id="SM00470">
    <property type="entry name" value="ParB"/>
    <property type="match status" value="1"/>
</dbReference>
<dbReference type="InterPro" id="IPR013741">
    <property type="entry name" value="KorB_domain"/>
</dbReference>
<feature type="compositionally biased region" description="Acidic residues" evidence="1">
    <location>
        <begin position="627"/>
        <end position="638"/>
    </location>
</feature>
<evidence type="ECO:0000313" key="5">
    <source>
        <dbReference type="Proteomes" id="UP000005237"/>
    </source>
</evidence>
<accession>A0A8R1IRX0</accession>
<dbReference type="GO" id="GO:0045892">
    <property type="term" value="P:negative regulation of DNA-templated transcription"/>
    <property type="evidence" value="ECO:0007669"/>
    <property type="project" value="InterPro"/>
</dbReference>
<keyword evidence="2" id="KW-0472">Membrane</keyword>
<dbReference type="InterPro" id="IPR025669">
    <property type="entry name" value="AAA_dom"/>
</dbReference>
<dbReference type="SUPFAM" id="SSF110849">
    <property type="entry name" value="ParB/Sulfiredoxin"/>
    <property type="match status" value="1"/>
</dbReference>
<dbReference type="GO" id="GO:0003677">
    <property type="term" value="F:DNA binding"/>
    <property type="evidence" value="ECO:0007669"/>
    <property type="project" value="InterPro"/>
</dbReference>
<dbReference type="PANTHER" id="PTHR13696:SF99">
    <property type="entry name" value="COBYRINIC ACID AC-DIAMIDE SYNTHASE"/>
    <property type="match status" value="1"/>
</dbReference>
<keyword evidence="5" id="KW-1185">Reference proteome</keyword>
<proteinExistence type="predicted"/>
<dbReference type="InterPro" id="IPR050678">
    <property type="entry name" value="DNA_Partitioning_ATPase"/>
</dbReference>
<dbReference type="InterPro" id="IPR003115">
    <property type="entry name" value="ParB_N"/>
</dbReference>
<evidence type="ECO:0000256" key="2">
    <source>
        <dbReference type="SAM" id="Phobius"/>
    </source>
</evidence>
<dbReference type="Gene3D" id="1.10.10.2830">
    <property type="match status" value="1"/>
</dbReference>
<dbReference type="Pfam" id="PF02195">
    <property type="entry name" value="ParB_N"/>
    <property type="match status" value="1"/>
</dbReference>
<dbReference type="Pfam" id="PF08535">
    <property type="entry name" value="KorB"/>
    <property type="match status" value="1"/>
</dbReference>
<dbReference type="Pfam" id="PF06613">
    <property type="entry name" value="KorB_C"/>
    <property type="match status" value="1"/>
</dbReference>
<dbReference type="Proteomes" id="UP000005237">
    <property type="component" value="Unassembled WGS sequence"/>
</dbReference>
<evidence type="ECO:0000256" key="1">
    <source>
        <dbReference type="SAM" id="MobiDB-lite"/>
    </source>
</evidence>
<organism evidence="4 5">
    <name type="scientific">Caenorhabditis japonica</name>
    <dbReference type="NCBI Taxonomy" id="281687"/>
    <lineage>
        <taxon>Eukaryota</taxon>
        <taxon>Metazoa</taxon>
        <taxon>Ecdysozoa</taxon>
        <taxon>Nematoda</taxon>
        <taxon>Chromadorea</taxon>
        <taxon>Rhabditida</taxon>
        <taxon>Rhabditina</taxon>
        <taxon>Rhabditomorpha</taxon>
        <taxon>Rhabditoidea</taxon>
        <taxon>Rhabditidae</taxon>
        <taxon>Peloderinae</taxon>
        <taxon>Caenorhabditis</taxon>
    </lineage>
</organism>
<sequence>MRDNPKKPDETRLRRDAQAAEHLRAGGGNGAPGAGRQRTTIHRGGSLLRHSQRGLASGRPGLADLCGIAGDPAWPREDHRCAASREGGNPNQKGGVGKTTVSTHLAFYLRDLGKKVLFIDLDNQGNSTFTLKASASGSLAAELFRNAAPDVLAKDGITLLSADDSLVELERAKPDAIENFVKAVKHLGQSFDFCVIDTAPTLGLRMVAALTAANFALCPVELESYSMQGLTKMLQTIFGVQQRYNAGLTFLGILANRFNSNSASQKANMAELLASYAHLMITAKIGNRSSISDALGQGIPVWEIPKTAARDAGKEMKEVLTQAGSDAASAAGKPLALPMSRVDEDPRNARKRYDPIKLQELADSIRVGGLSTPIVVKIHPDDPKRYQIVHGHRRYRAHKLNQAANIEAVVTDKQGAVSQLVDNLQREDLTTAELVGGIAGLLGDGMKQTQIAEHLGKSKAWVSKHAALTELADVAPELQDLLDSERIRDASTLYEALQCYKQDADAVRAFLATTGDRQIVQADIEGLRAAMKRGSEPAATTGGNATSEAPTSDAGVTTAPSAATDGAGQDGSDTPGTPLAQVFSGKGDNGSQSGDGEGKTLAQVYSENGTSTPASTTAAVNGGTSEPQDDGDGDDGEGDGQRRQSVKPGPTAPDPMKVRKPLVQVRVGRREGVMLIGKTAEYGLAWVKFDNGDEEQLDVNKVKLVAVIDGAAKRQTLLAKAWLIPPSRTPAPGIGLRPPSPLFPPLPKEMLMANEQPTNVTLAASGLLILLRNLLLVASAAVSLAVIGWGAGKVAELVGVFPYRSAPASYFKYVGDDCVAYEKWLASKPYKTLASDERSEGRHYFTDPCEIVVRGAPETLWQSLGFGLFVTVILVVAIALIVAFYEYLVDLGRRSRSRAETDREDRRID</sequence>
<dbReference type="Pfam" id="PF13614">
    <property type="entry name" value="AAA_31"/>
    <property type="match status" value="1"/>
</dbReference>
<feature type="region of interest" description="Disordered" evidence="1">
    <location>
        <begin position="533"/>
        <end position="659"/>
    </location>
</feature>
<dbReference type="InterPro" id="IPR004437">
    <property type="entry name" value="ParB/RepB/Spo0J"/>
</dbReference>
<evidence type="ECO:0000259" key="3">
    <source>
        <dbReference type="SMART" id="SM00470"/>
    </source>
</evidence>
<reference evidence="4" key="2">
    <citation type="submission" date="2022-06" db="UniProtKB">
        <authorList>
            <consortium name="EnsemblMetazoa"/>
        </authorList>
    </citation>
    <scope>IDENTIFICATION</scope>
    <source>
        <strain evidence="4">DF5081</strain>
    </source>
</reference>